<comment type="caution">
    <text evidence="4">The sequence shown here is derived from an EMBL/GenBank/DDBJ whole genome shotgun (WGS) entry which is preliminary data.</text>
</comment>
<reference evidence="4 5" key="1">
    <citation type="submission" date="2020-01" db="EMBL/GenBank/DDBJ databases">
        <title>Leptobacterium flavescens.</title>
        <authorList>
            <person name="Wang G."/>
        </authorList>
    </citation>
    <scope>NUCLEOTIDE SEQUENCE [LARGE SCALE GENOMIC DNA]</scope>
    <source>
        <strain evidence="4 5">KCTC 22160</strain>
    </source>
</reference>
<dbReference type="Pfam" id="PF00092">
    <property type="entry name" value="VWA"/>
    <property type="match status" value="1"/>
</dbReference>
<dbReference type="CDD" id="cd00198">
    <property type="entry name" value="vWFA"/>
    <property type="match status" value="1"/>
</dbReference>
<name>A0A6P0UH95_9FLAO</name>
<protein>
    <submittedName>
        <fullName evidence="4">VWA domain-containing protein</fullName>
    </submittedName>
</protein>
<evidence type="ECO:0000259" key="3">
    <source>
        <dbReference type="PROSITE" id="PS50234"/>
    </source>
</evidence>
<dbReference type="InterPro" id="IPR002035">
    <property type="entry name" value="VWF_A"/>
</dbReference>
<evidence type="ECO:0000313" key="5">
    <source>
        <dbReference type="Proteomes" id="UP000468581"/>
    </source>
</evidence>
<dbReference type="EMBL" id="JAABOO010000001">
    <property type="protein sequence ID" value="NER12635.1"/>
    <property type="molecule type" value="Genomic_DNA"/>
</dbReference>
<proteinExistence type="predicted"/>
<keyword evidence="5" id="KW-1185">Reference proteome</keyword>
<accession>A0A6P0UH95</accession>
<dbReference type="AlphaFoldDB" id="A0A6P0UH95"/>
<feature type="chain" id="PRO_5027124386" evidence="2">
    <location>
        <begin position="23"/>
        <end position="387"/>
    </location>
</feature>
<dbReference type="Gene3D" id="3.40.50.410">
    <property type="entry name" value="von Willebrand factor, type A domain"/>
    <property type="match status" value="1"/>
</dbReference>
<dbReference type="RefSeq" id="WP_163605649.1">
    <property type="nucleotide sequence ID" value="NZ_JAABOO010000001.1"/>
</dbReference>
<dbReference type="SUPFAM" id="SSF53300">
    <property type="entry name" value="vWA-like"/>
    <property type="match status" value="1"/>
</dbReference>
<dbReference type="InterPro" id="IPR036465">
    <property type="entry name" value="vWFA_dom_sf"/>
</dbReference>
<feature type="domain" description="VWFA" evidence="3">
    <location>
        <begin position="48"/>
        <end position="196"/>
    </location>
</feature>
<keyword evidence="2" id="KW-0732">Signal</keyword>
<feature type="signal peptide" evidence="2">
    <location>
        <begin position="1"/>
        <end position="22"/>
    </location>
</feature>
<evidence type="ECO:0000256" key="2">
    <source>
        <dbReference type="SAM" id="SignalP"/>
    </source>
</evidence>
<gene>
    <name evidence="4" type="ORF">GWK08_04225</name>
</gene>
<dbReference type="PROSITE" id="PS50234">
    <property type="entry name" value="VWFA"/>
    <property type="match status" value="1"/>
</dbReference>
<dbReference type="Proteomes" id="UP000468581">
    <property type="component" value="Unassembled WGS sequence"/>
</dbReference>
<keyword evidence="1" id="KW-0175">Coiled coil</keyword>
<evidence type="ECO:0000313" key="4">
    <source>
        <dbReference type="EMBL" id="NER12635.1"/>
    </source>
</evidence>
<sequence>MKAMKTILTASLAMLLTVNVLACESSVRNEKAYLSTKAIYKPGKRFIKVALLLDTSNSMDGLINQAKSQLWDIVNELSYARCEHEAPRLEIALYEYGNDNLPSDEGYIRQVIGFTGDLDDISEKLFSLTTNGGNEFCGQVIKTSLKQLNWGNNPDDLKMIFIAGNEPFTQGKINYKDAATDAREKDIIVNTIFCGNYEQGISGMWKDGALLTHGDYMSIDHNRRFVQIVTPYDDAILKLNIQLNGTYVPYGQMGRTKLSQQAIQDSNAASINEEVELKRAVSKSSGLYRNSSWDLVDAAKDKDFKYDKLKEKELPSELQGKSTAQIKAYVQQKAGKRASIQQQIQELNKKRNQYIAKEKKNKDSNSLESAMIKAIKKQAEKKNYRWE</sequence>
<organism evidence="4 5">
    <name type="scientific">Leptobacterium flavescens</name>
    <dbReference type="NCBI Taxonomy" id="472055"/>
    <lineage>
        <taxon>Bacteria</taxon>
        <taxon>Pseudomonadati</taxon>
        <taxon>Bacteroidota</taxon>
        <taxon>Flavobacteriia</taxon>
        <taxon>Flavobacteriales</taxon>
        <taxon>Flavobacteriaceae</taxon>
        <taxon>Leptobacterium</taxon>
    </lineage>
</organism>
<evidence type="ECO:0000256" key="1">
    <source>
        <dbReference type="SAM" id="Coils"/>
    </source>
</evidence>
<feature type="coiled-coil region" evidence="1">
    <location>
        <begin position="330"/>
        <end position="360"/>
    </location>
</feature>